<evidence type="ECO:0000313" key="2">
    <source>
        <dbReference type="Proteomes" id="UP001458880"/>
    </source>
</evidence>
<sequence>MQLTSSNINWKLITKTNSLYDRNKSYVWKNNMQSGILEINNGLRQDGVMSPKLFMLAMDDAKQTLESRTSALHFGYDQLKLVELST</sequence>
<organism evidence="1 2">
    <name type="scientific">Popillia japonica</name>
    <name type="common">Japanese beetle</name>
    <dbReference type="NCBI Taxonomy" id="7064"/>
    <lineage>
        <taxon>Eukaryota</taxon>
        <taxon>Metazoa</taxon>
        <taxon>Ecdysozoa</taxon>
        <taxon>Arthropoda</taxon>
        <taxon>Hexapoda</taxon>
        <taxon>Insecta</taxon>
        <taxon>Pterygota</taxon>
        <taxon>Neoptera</taxon>
        <taxon>Endopterygota</taxon>
        <taxon>Coleoptera</taxon>
        <taxon>Polyphaga</taxon>
        <taxon>Scarabaeiformia</taxon>
        <taxon>Scarabaeidae</taxon>
        <taxon>Rutelinae</taxon>
        <taxon>Popillia</taxon>
    </lineage>
</organism>
<dbReference type="AlphaFoldDB" id="A0AAW1MHA0"/>
<comment type="caution">
    <text evidence="1">The sequence shown here is derived from an EMBL/GenBank/DDBJ whole genome shotgun (WGS) entry which is preliminary data.</text>
</comment>
<dbReference type="EMBL" id="JASPKY010000047">
    <property type="protein sequence ID" value="KAK9745564.1"/>
    <property type="molecule type" value="Genomic_DNA"/>
</dbReference>
<evidence type="ECO:0000313" key="1">
    <source>
        <dbReference type="EMBL" id="KAK9745564.1"/>
    </source>
</evidence>
<accession>A0AAW1MHA0</accession>
<dbReference type="Proteomes" id="UP001458880">
    <property type="component" value="Unassembled WGS sequence"/>
</dbReference>
<keyword evidence="2" id="KW-1185">Reference proteome</keyword>
<proteinExistence type="predicted"/>
<name>A0AAW1MHA0_POPJA</name>
<protein>
    <recommendedName>
        <fullName evidence="3">Reverse transcriptase</fullName>
    </recommendedName>
</protein>
<reference evidence="1 2" key="1">
    <citation type="journal article" date="2024" name="BMC Genomics">
        <title>De novo assembly and annotation of Popillia japonica's genome with initial clues to its potential as an invasive pest.</title>
        <authorList>
            <person name="Cucini C."/>
            <person name="Boschi S."/>
            <person name="Funari R."/>
            <person name="Cardaioli E."/>
            <person name="Iannotti N."/>
            <person name="Marturano G."/>
            <person name="Paoli F."/>
            <person name="Bruttini M."/>
            <person name="Carapelli A."/>
            <person name="Frati F."/>
            <person name="Nardi F."/>
        </authorList>
    </citation>
    <scope>NUCLEOTIDE SEQUENCE [LARGE SCALE GENOMIC DNA]</scope>
    <source>
        <strain evidence="1">DMR45628</strain>
    </source>
</reference>
<evidence type="ECO:0008006" key="3">
    <source>
        <dbReference type="Google" id="ProtNLM"/>
    </source>
</evidence>
<gene>
    <name evidence="1" type="ORF">QE152_g6745</name>
</gene>